<feature type="coiled-coil region" evidence="3">
    <location>
        <begin position="3"/>
        <end position="51"/>
    </location>
</feature>
<keyword evidence="1" id="KW-0805">Transcription regulation</keyword>
<dbReference type="RefSeq" id="WP_150948414.1">
    <property type="nucleotide sequence ID" value="NZ_VZRB01000008.1"/>
</dbReference>
<dbReference type="AlphaFoldDB" id="A0A6H9V3J4"/>
<evidence type="ECO:0000313" key="5">
    <source>
        <dbReference type="Proteomes" id="UP000442707"/>
    </source>
</evidence>
<accession>A0A6H9V3J4</accession>
<evidence type="ECO:0000313" key="4">
    <source>
        <dbReference type="EMBL" id="KAB1146767.1"/>
    </source>
</evidence>
<dbReference type="Proteomes" id="UP000442707">
    <property type="component" value="Unassembled WGS sequence"/>
</dbReference>
<keyword evidence="3" id="KW-0175">Coiled coil</keyword>
<dbReference type="EMBL" id="VZRB01000008">
    <property type="protein sequence ID" value="KAB1146767.1"/>
    <property type="molecule type" value="Genomic_DNA"/>
</dbReference>
<evidence type="ECO:0000256" key="2">
    <source>
        <dbReference type="ARBA" id="ARBA00023163"/>
    </source>
</evidence>
<dbReference type="SUPFAM" id="SSF140718">
    <property type="entry name" value="Mediator hinge subcomplex-like"/>
    <property type="match status" value="1"/>
</dbReference>
<keyword evidence="5" id="KW-1185">Reference proteome</keyword>
<reference evidence="4 5" key="1">
    <citation type="submission" date="2019-09" db="EMBL/GenBank/DDBJ databases">
        <title>Screening of Novel Bioactive Compounds from Soil-Associated.</title>
        <authorList>
            <person name="Zhao S."/>
        </authorList>
    </citation>
    <scope>NUCLEOTIDE SEQUENCE [LARGE SCALE GENOMIC DNA]</scope>
    <source>
        <strain evidence="4 5">HIT-DPA4</strain>
    </source>
</reference>
<evidence type="ECO:0000256" key="3">
    <source>
        <dbReference type="SAM" id="Coils"/>
    </source>
</evidence>
<protein>
    <submittedName>
        <fullName evidence="4">Uncharacterized protein</fullName>
    </submittedName>
</protein>
<organism evidence="4 5">
    <name type="scientific">Streptomyces luteolifulvus</name>
    <dbReference type="NCBI Taxonomy" id="2615112"/>
    <lineage>
        <taxon>Bacteria</taxon>
        <taxon>Bacillati</taxon>
        <taxon>Actinomycetota</taxon>
        <taxon>Actinomycetes</taxon>
        <taxon>Kitasatosporales</taxon>
        <taxon>Streptomycetaceae</taxon>
        <taxon>Streptomyces</taxon>
    </lineage>
</organism>
<sequence length="61" mass="6970">MTEAEKDEFIENLEEELTELRDNYADIVRERDSLQAQVDSLTARIEGARDDLEDVVRGLGS</sequence>
<dbReference type="Gene3D" id="1.20.5.1000">
    <property type="entry name" value="arf6 gtpase in complex with a specific effector, jip4"/>
    <property type="match status" value="1"/>
</dbReference>
<evidence type="ECO:0000256" key="1">
    <source>
        <dbReference type="ARBA" id="ARBA00023015"/>
    </source>
</evidence>
<name>A0A6H9V3J4_9ACTN</name>
<keyword evidence="2" id="KW-0804">Transcription</keyword>
<comment type="caution">
    <text evidence="4">The sequence shown here is derived from an EMBL/GenBank/DDBJ whole genome shotgun (WGS) entry which is preliminary data.</text>
</comment>
<dbReference type="InterPro" id="IPR037212">
    <property type="entry name" value="Med7/Med21-like"/>
</dbReference>
<gene>
    <name evidence="4" type="ORF">F7R91_14400</name>
</gene>
<proteinExistence type="predicted"/>